<dbReference type="Proteomes" id="UP000287296">
    <property type="component" value="Unassembled WGS sequence"/>
</dbReference>
<dbReference type="InterPro" id="IPR008928">
    <property type="entry name" value="6-hairpin_glycosidase_sf"/>
</dbReference>
<reference evidence="1 2" key="1">
    <citation type="submission" date="2018-12" db="EMBL/GenBank/DDBJ databases">
        <authorList>
            <person name="Sun L."/>
            <person name="Chen Z."/>
        </authorList>
    </citation>
    <scope>NUCLEOTIDE SEQUENCE [LARGE SCALE GENOMIC DNA]</scope>
    <source>
        <strain evidence="1 2">LMG 29736</strain>
    </source>
</reference>
<evidence type="ECO:0000313" key="2">
    <source>
        <dbReference type="Proteomes" id="UP000287296"/>
    </source>
</evidence>
<dbReference type="EMBL" id="QYTW02000001">
    <property type="protein sequence ID" value="RST61715.1"/>
    <property type="molecule type" value="Genomic_DNA"/>
</dbReference>
<dbReference type="Gene3D" id="1.50.10.10">
    <property type="match status" value="1"/>
</dbReference>
<accession>A0A429XE29</accession>
<sequence>MEKLTAYSYVNQTLDEFEIHFNKMFGHDGIPAASVAGEQRYIIFLSIGNPQFRARVFKEGASDITKAFQGIRKKVTTFIQKSNFDPQWLKLDIVKDITELPFKQLEDKIAKTRINYFRNGISFDPEFRLAFLEQEINGNAMIKSTKNGPIALDEKNINNYMKYNLHVRFPFVKTKYGEKNVFLFKTVGAFKDRDSDVIHNLYDGPLTNGVRKTKNIRDEATALIHKATYFLTNQIQPDGKFEYGYFSAFARRINTYNILRHSSSLYSMAEGYEIIQDPAIIKAVEKGLDYLMKEAVIYKKDLPEETAFVVDQANNNEIKLGSNATAILAMTKYMEVTGSTKYIEAARALARGIIHMKLPDGGFIHVLSYPTFAVKELHRIIYYEGEAVFSLLRLYAIDRDNQWLEEAKKSFEYFIRKDYWKHHDHWLSYAANELTNYEPKDKYFIFGLKNCNNRLHFIFHRETTYPTFLELTMAAYKMIDKIKELNKDSLLEHIDERFLEDTIDRRAEYQRVGFFYPELAMYKKLPALILNGFFIRHHSFRVRIDDVEHYLSGYCQFLQHRASHLDTYKVEIEESIVPS</sequence>
<dbReference type="InterPro" id="IPR012341">
    <property type="entry name" value="6hp_glycosidase-like_sf"/>
</dbReference>
<dbReference type="OrthoDB" id="9810718at2"/>
<comment type="caution">
    <text evidence="1">The sequence shown here is derived from an EMBL/GenBank/DDBJ whole genome shotgun (WGS) entry which is preliminary data.</text>
</comment>
<name>A0A429XE29_SIMTE</name>
<evidence type="ECO:0008006" key="3">
    <source>
        <dbReference type="Google" id="ProtNLM"/>
    </source>
</evidence>
<dbReference type="GO" id="GO:0005975">
    <property type="term" value="P:carbohydrate metabolic process"/>
    <property type="evidence" value="ECO:0007669"/>
    <property type="project" value="InterPro"/>
</dbReference>
<organism evidence="1 2">
    <name type="scientific">Siminovitchia terrae</name>
    <name type="common">Bacillus terrae</name>
    <dbReference type="NCBI Taxonomy" id="1914933"/>
    <lineage>
        <taxon>Bacteria</taxon>
        <taxon>Bacillati</taxon>
        <taxon>Bacillota</taxon>
        <taxon>Bacilli</taxon>
        <taxon>Bacillales</taxon>
        <taxon>Bacillaceae</taxon>
        <taxon>Siminovitchia</taxon>
    </lineage>
</organism>
<gene>
    <name evidence="1" type="ORF">D5F11_002220</name>
</gene>
<evidence type="ECO:0000313" key="1">
    <source>
        <dbReference type="EMBL" id="RST61715.1"/>
    </source>
</evidence>
<dbReference type="SUPFAM" id="SSF48208">
    <property type="entry name" value="Six-hairpin glycosidases"/>
    <property type="match status" value="1"/>
</dbReference>
<dbReference type="RefSeq" id="WP_120115692.1">
    <property type="nucleotide sequence ID" value="NZ_QYTW02000001.1"/>
</dbReference>
<proteinExistence type="predicted"/>
<protein>
    <recommendedName>
        <fullName evidence="3">Poly (Glycerol-phosphate) alpha-glucosyltransferase</fullName>
    </recommendedName>
</protein>
<dbReference type="AlphaFoldDB" id="A0A429XE29"/>